<name>A0A8T0D907_9TREM</name>
<organism evidence="6 7">
    <name type="scientific">Paragonimus westermani</name>
    <dbReference type="NCBI Taxonomy" id="34504"/>
    <lineage>
        <taxon>Eukaryota</taxon>
        <taxon>Metazoa</taxon>
        <taxon>Spiralia</taxon>
        <taxon>Lophotrochozoa</taxon>
        <taxon>Platyhelminthes</taxon>
        <taxon>Trematoda</taxon>
        <taxon>Digenea</taxon>
        <taxon>Plagiorchiida</taxon>
        <taxon>Troglotremata</taxon>
        <taxon>Troglotrematidae</taxon>
        <taxon>Paragonimus</taxon>
    </lineage>
</organism>
<evidence type="ECO:0000259" key="4">
    <source>
        <dbReference type="Pfam" id="PF03152"/>
    </source>
</evidence>
<sequence length="272" mass="31200">MLNFFLNFLSSGWRCISCSLNEIKTHPHPFQRLTNVFLYRFFPETYAIVLKKVAKVSTTLLAFYYLVIMPPSVLEVLSRLNVQYPMLFKLTNAQANRTTHCGVLEFVADEGNIYVPYWMLRNLLLEEGGLVWVTNAALPVASFAKFQPQSTDFLDISNPKAVLENLLRDFACLTVGDVIAINYNERMYELKVLETQPEDAVSIIECDMRVDFAPPVGYEEHDNRSTAARDKQPKQHEEDEEIFVPNVNRGFQVSVAVVHLSVTRLSCTWSYR</sequence>
<evidence type="ECO:0000256" key="1">
    <source>
        <dbReference type="ARBA" id="ARBA00006043"/>
    </source>
</evidence>
<dbReference type="Proteomes" id="UP000699462">
    <property type="component" value="Unassembled WGS sequence"/>
</dbReference>
<gene>
    <name evidence="6" type="ORF">P879_09807</name>
</gene>
<dbReference type="PANTHER" id="PTHR12555">
    <property type="entry name" value="UBIQUITIN FUSION DEGRADATON PROTEIN 1"/>
    <property type="match status" value="1"/>
</dbReference>
<evidence type="ECO:0000313" key="6">
    <source>
        <dbReference type="EMBL" id="KAF8564325.1"/>
    </source>
</evidence>
<keyword evidence="7" id="KW-1185">Reference proteome</keyword>
<dbReference type="Gene3D" id="2.40.40.50">
    <property type="entry name" value="Ubiquitin fusion degradation protein UFD1, N-terminal domain"/>
    <property type="match status" value="1"/>
</dbReference>
<evidence type="ECO:0000259" key="5">
    <source>
        <dbReference type="Pfam" id="PF24842"/>
    </source>
</evidence>
<feature type="domain" description="Ubiquitin fusion degradation protein UFD1 N-terminal subdomain 2" evidence="5">
    <location>
        <begin position="141"/>
        <end position="215"/>
    </location>
</feature>
<keyword evidence="2" id="KW-0833">Ubl conjugation pathway</keyword>
<dbReference type="GO" id="GO:0034098">
    <property type="term" value="C:VCP-NPL4-UFD1 AAA ATPase complex"/>
    <property type="evidence" value="ECO:0007669"/>
    <property type="project" value="TreeGrafter"/>
</dbReference>
<dbReference type="PANTHER" id="PTHR12555:SF13">
    <property type="entry name" value="UBIQUITIN RECOGNITION FACTOR IN ER-ASSOCIATED DEGRADATION PROTEIN 1"/>
    <property type="match status" value="1"/>
</dbReference>
<dbReference type="GO" id="GO:0036503">
    <property type="term" value="P:ERAD pathway"/>
    <property type="evidence" value="ECO:0007669"/>
    <property type="project" value="TreeGrafter"/>
</dbReference>
<dbReference type="InterPro" id="IPR042299">
    <property type="entry name" value="Ufd1-like_Nn"/>
</dbReference>
<comment type="similarity">
    <text evidence="1">Belongs to the UFD1 family.</text>
</comment>
<protein>
    <recommendedName>
        <fullName evidence="8">Ubiquitin fusion degradation protein 1</fullName>
    </recommendedName>
</protein>
<dbReference type="InterPro" id="IPR055417">
    <property type="entry name" value="UFD1_N1"/>
</dbReference>
<dbReference type="GO" id="GO:0031593">
    <property type="term" value="F:polyubiquitin modification-dependent protein binding"/>
    <property type="evidence" value="ECO:0007669"/>
    <property type="project" value="TreeGrafter"/>
</dbReference>
<comment type="caution">
    <text evidence="6">The sequence shown here is derived from an EMBL/GenBank/DDBJ whole genome shotgun (WGS) entry which is preliminary data.</text>
</comment>
<evidence type="ECO:0000313" key="7">
    <source>
        <dbReference type="Proteomes" id="UP000699462"/>
    </source>
</evidence>
<proteinExistence type="inferred from homology"/>
<evidence type="ECO:0000256" key="3">
    <source>
        <dbReference type="SAM" id="MobiDB-lite"/>
    </source>
</evidence>
<dbReference type="Gene3D" id="3.10.330.10">
    <property type="match status" value="1"/>
</dbReference>
<dbReference type="GO" id="GO:0006511">
    <property type="term" value="P:ubiquitin-dependent protein catabolic process"/>
    <property type="evidence" value="ECO:0007669"/>
    <property type="project" value="InterPro"/>
</dbReference>
<reference evidence="6 7" key="1">
    <citation type="submission" date="2019-07" db="EMBL/GenBank/DDBJ databases">
        <title>Annotation for the trematode Paragonimus westermani.</title>
        <authorList>
            <person name="Choi Y.-J."/>
        </authorList>
    </citation>
    <scope>NUCLEOTIDE SEQUENCE [LARGE SCALE GENOMIC DNA]</scope>
    <source>
        <strain evidence="6">180907_Pwestermani</strain>
    </source>
</reference>
<evidence type="ECO:0000256" key="2">
    <source>
        <dbReference type="ARBA" id="ARBA00022786"/>
    </source>
</evidence>
<dbReference type="AlphaFoldDB" id="A0A8T0D907"/>
<dbReference type="InterPro" id="IPR004854">
    <property type="entry name" value="Ufd1-like"/>
</dbReference>
<dbReference type="Pfam" id="PF24842">
    <property type="entry name" value="UFD1_N2"/>
    <property type="match status" value="1"/>
</dbReference>
<feature type="domain" description="Ubiquitin fusion degradation protein UFD1 N-terminal subdomain 1" evidence="4">
    <location>
        <begin position="67"/>
        <end position="139"/>
    </location>
</feature>
<dbReference type="Pfam" id="PF03152">
    <property type="entry name" value="UFD1_N1"/>
    <property type="match status" value="1"/>
</dbReference>
<dbReference type="OrthoDB" id="422728at2759"/>
<dbReference type="EMBL" id="JTDF01009015">
    <property type="protein sequence ID" value="KAF8564325.1"/>
    <property type="molecule type" value="Genomic_DNA"/>
</dbReference>
<feature type="compositionally biased region" description="Basic and acidic residues" evidence="3">
    <location>
        <begin position="218"/>
        <end position="237"/>
    </location>
</feature>
<accession>A0A8T0D907</accession>
<dbReference type="InterPro" id="IPR055418">
    <property type="entry name" value="UFD1_N2"/>
</dbReference>
<dbReference type="FunFam" id="3.10.330.10:FF:000002">
    <property type="entry name" value="ubiquitin fusion degradation protein 1 homolog"/>
    <property type="match status" value="1"/>
</dbReference>
<feature type="region of interest" description="Disordered" evidence="3">
    <location>
        <begin position="217"/>
        <end position="239"/>
    </location>
</feature>
<evidence type="ECO:0008006" key="8">
    <source>
        <dbReference type="Google" id="ProtNLM"/>
    </source>
</evidence>